<dbReference type="HOGENOM" id="CLU_2748653_0_0_11"/>
<dbReference type="PATRIC" id="fig|1227262.3.peg.221"/>
<accession>U1Q210</accession>
<evidence type="ECO:0000313" key="1">
    <source>
        <dbReference type="EMBL" id="ERH22025.1"/>
    </source>
</evidence>
<sequence>MRLRGVGAASGSVHLIVSPGPWAAVTLMVGLVLPSLRLAARPCAGNAPVSDRVVRAPHCLPCLEKLRLAP</sequence>
<comment type="caution">
    <text evidence="1">The sequence shown here is derived from an EMBL/GenBank/DDBJ whole genome shotgun (WGS) entry which is preliminary data.</text>
</comment>
<dbReference type="EMBL" id="AWSD01000035">
    <property type="protein sequence ID" value="ERH22025.1"/>
    <property type="molecule type" value="Genomic_DNA"/>
</dbReference>
<proteinExistence type="predicted"/>
<dbReference type="AlphaFoldDB" id="U1Q210"/>
<dbReference type="Proteomes" id="UP000016498">
    <property type="component" value="Unassembled WGS sequence"/>
</dbReference>
<evidence type="ECO:0000313" key="2">
    <source>
        <dbReference type="Proteomes" id="UP000016498"/>
    </source>
</evidence>
<organism evidence="1 2">
    <name type="scientific">Actinomyces johnsonii F0510</name>
    <dbReference type="NCBI Taxonomy" id="1227262"/>
    <lineage>
        <taxon>Bacteria</taxon>
        <taxon>Bacillati</taxon>
        <taxon>Actinomycetota</taxon>
        <taxon>Actinomycetes</taxon>
        <taxon>Actinomycetales</taxon>
        <taxon>Actinomycetaceae</taxon>
        <taxon>Actinomyces</taxon>
    </lineage>
</organism>
<reference evidence="1 2" key="1">
    <citation type="submission" date="2013-06" db="EMBL/GenBank/DDBJ databases">
        <authorList>
            <person name="Weinstock G."/>
            <person name="Sodergren E."/>
            <person name="Lobos E.A."/>
            <person name="Fulton L."/>
            <person name="Fulton R."/>
            <person name="Courtney L."/>
            <person name="Fronick C."/>
            <person name="O'Laughlin M."/>
            <person name="Godfrey J."/>
            <person name="Wilson R.M."/>
            <person name="Miner T."/>
            <person name="Farmer C."/>
            <person name="Delehaunty K."/>
            <person name="Cordes M."/>
            <person name="Minx P."/>
            <person name="Tomlinson C."/>
            <person name="Chen J."/>
            <person name="Wollam A."/>
            <person name="Pepin K.H."/>
            <person name="Bhonagiri V."/>
            <person name="Zhang X."/>
            <person name="Warren W."/>
            <person name="Mitreva M."/>
            <person name="Mardis E.R."/>
            <person name="Wilson R.K."/>
        </authorList>
    </citation>
    <scope>NUCLEOTIDE SEQUENCE [LARGE SCALE GENOMIC DNA]</scope>
    <source>
        <strain evidence="1 2">F0510</strain>
    </source>
</reference>
<name>U1Q210_9ACTO</name>
<gene>
    <name evidence="1" type="ORF">HMPREF1549_00294</name>
</gene>
<protein>
    <submittedName>
        <fullName evidence="1">Uncharacterized protein</fullName>
    </submittedName>
</protein>